<evidence type="ECO:0000313" key="2">
    <source>
        <dbReference type="EMBL" id="QJA88076.1"/>
    </source>
</evidence>
<dbReference type="EMBL" id="MT144190">
    <property type="protein sequence ID" value="QJA50361.1"/>
    <property type="molecule type" value="Genomic_DNA"/>
</dbReference>
<organism evidence="1">
    <name type="scientific">viral metagenome</name>
    <dbReference type="NCBI Taxonomy" id="1070528"/>
    <lineage>
        <taxon>unclassified sequences</taxon>
        <taxon>metagenomes</taxon>
        <taxon>organismal metagenomes</taxon>
    </lineage>
</organism>
<name>A0A6H1ZSH4_9ZZZZ</name>
<evidence type="ECO:0000313" key="1">
    <source>
        <dbReference type="EMBL" id="QJA50361.1"/>
    </source>
</evidence>
<accession>A0A6H1ZSH4</accession>
<dbReference type="EMBL" id="MT142752">
    <property type="protein sequence ID" value="QJA88076.1"/>
    <property type="molecule type" value="Genomic_DNA"/>
</dbReference>
<protein>
    <submittedName>
        <fullName evidence="1">Uncharacterized protein</fullName>
    </submittedName>
</protein>
<dbReference type="AlphaFoldDB" id="A0A6H1ZSH4"/>
<reference evidence="1" key="1">
    <citation type="submission" date="2020-03" db="EMBL/GenBank/DDBJ databases">
        <title>The deep terrestrial virosphere.</title>
        <authorList>
            <person name="Holmfeldt K."/>
            <person name="Nilsson E."/>
            <person name="Simone D."/>
            <person name="Lopez-Fernandez M."/>
            <person name="Wu X."/>
            <person name="de Brujin I."/>
            <person name="Lundin D."/>
            <person name="Andersson A."/>
            <person name="Bertilsson S."/>
            <person name="Dopson M."/>
        </authorList>
    </citation>
    <scope>NUCLEOTIDE SEQUENCE</scope>
    <source>
        <strain evidence="2">MM415B02830</strain>
        <strain evidence="1">TM448A01720</strain>
    </source>
</reference>
<gene>
    <name evidence="2" type="ORF">MM415B02830_0002</name>
    <name evidence="1" type="ORF">TM448A01720_0015</name>
</gene>
<proteinExistence type="predicted"/>
<sequence>MFKVDDRVIYTSGVYGDYKSNPLWGGAYGKVIGTITNIDAGLVTSWIGISWDIGSFNCYRKGDIELYKRQTQLNLFRR</sequence>